<dbReference type="Gene3D" id="3.40.30.10">
    <property type="entry name" value="Glutaredoxin"/>
    <property type="match status" value="1"/>
</dbReference>
<dbReference type="InterPro" id="IPR008554">
    <property type="entry name" value="Glutaredoxin-like"/>
</dbReference>
<reference evidence="2" key="1">
    <citation type="journal article" date="2023" name="Plant Biotechnol. J.">
        <title>Chromosome-level wild Hevea brasiliensis genome provides new tools for genomic-assisted breeding and valuable loci to elevate rubber yield.</title>
        <authorList>
            <person name="Cheng H."/>
            <person name="Song X."/>
            <person name="Hu Y."/>
            <person name="Wu T."/>
            <person name="Yang Q."/>
            <person name="An Z."/>
            <person name="Feng S."/>
            <person name="Deng Z."/>
            <person name="Wu W."/>
            <person name="Zeng X."/>
            <person name="Tu M."/>
            <person name="Wang X."/>
            <person name="Huang H."/>
        </authorList>
    </citation>
    <scope>NUCLEOTIDE SEQUENCE</scope>
    <source>
        <strain evidence="2">MT/VB/25A 57/8</strain>
    </source>
</reference>
<protein>
    <recommendedName>
        <fullName evidence="1">Glutaredoxin-like protein</fullName>
    </recommendedName>
</protein>
<evidence type="ECO:0000313" key="3">
    <source>
        <dbReference type="Proteomes" id="UP001174677"/>
    </source>
</evidence>
<dbReference type="PANTHER" id="PTHR33558:SF1">
    <property type="entry name" value="GLUTAREDOXIN-LIKE PROTEIN C5ORF63 HOMOLOG"/>
    <property type="match status" value="1"/>
</dbReference>
<comment type="similarity">
    <text evidence="1">Belongs to the glutaredoxin family.</text>
</comment>
<dbReference type="PANTHER" id="PTHR33558">
    <property type="entry name" value="GLUTAREDOXIN-LIKE PROTEIN C5ORF63 HOMOLOG"/>
    <property type="match status" value="1"/>
</dbReference>
<dbReference type="Proteomes" id="UP001174677">
    <property type="component" value="Chromosome 14"/>
</dbReference>
<dbReference type="Pfam" id="PF05768">
    <property type="entry name" value="Glrx-like"/>
    <property type="match status" value="1"/>
</dbReference>
<evidence type="ECO:0000256" key="1">
    <source>
        <dbReference type="RuleBase" id="RU363082"/>
    </source>
</evidence>
<proteinExistence type="inferred from homology"/>
<dbReference type="EMBL" id="JARPOI010000014">
    <property type="protein sequence ID" value="KAJ9159634.1"/>
    <property type="molecule type" value="Genomic_DNA"/>
</dbReference>
<keyword evidence="1" id="KW-0813">Transport</keyword>
<organism evidence="2 3">
    <name type="scientific">Hevea brasiliensis</name>
    <name type="common">Para rubber tree</name>
    <name type="synonym">Siphonia brasiliensis</name>
    <dbReference type="NCBI Taxonomy" id="3981"/>
    <lineage>
        <taxon>Eukaryota</taxon>
        <taxon>Viridiplantae</taxon>
        <taxon>Streptophyta</taxon>
        <taxon>Embryophyta</taxon>
        <taxon>Tracheophyta</taxon>
        <taxon>Spermatophyta</taxon>
        <taxon>Magnoliopsida</taxon>
        <taxon>eudicotyledons</taxon>
        <taxon>Gunneridae</taxon>
        <taxon>Pentapetalae</taxon>
        <taxon>rosids</taxon>
        <taxon>fabids</taxon>
        <taxon>Malpighiales</taxon>
        <taxon>Euphorbiaceae</taxon>
        <taxon>Crotonoideae</taxon>
        <taxon>Micrandreae</taxon>
        <taxon>Hevea</taxon>
    </lineage>
</organism>
<comment type="caution">
    <text evidence="2">The sequence shown here is derived from an EMBL/GenBank/DDBJ whole genome shotgun (WGS) entry which is preliminary data.</text>
</comment>
<sequence>MVLYSKPEFCLCDGLKEKFQDASLLFSPHFLHDINLQVRDITSNLEWERACQFEIPMLTKILSDGTKETLPKISPRVRVEFIQKKIVAALSQ</sequence>
<gene>
    <name evidence="2" type="ORF">P3X46_025125</name>
</gene>
<evidence type="ECO:0000313" key="2">
    <source>
        <dbReference type="EMBL" id="KAJ9159634.1"/>
    </source>
</evidence>
<accession>A0ABQ9L4J1</accession>
<dbReference type="InterPro" id="IPR052565">
    <property type="entry name" value="Glutaredoxin-like_YDR286C"/>
</dbReference>
<keyword evidence="1" id="KW-0249">Electron transport</keyword>
<keyword evidence="3" id="KW-1185">Reference proteome</keyword>
<name>A0ABQ9L4J1_HEVBR</name>